<protein>
    <submittedName>
        <fullName evidence="1">Uncharacterized protein</fullName>
    </submittedName>
</protein>
<keyword evidence="2" id="KW-1185">Reference proteome</keyword>
<name>A0A9Q8WL03_9PEZI</name>
<reference evidence="1" key="1">
    <citation type="journal article" date="2021" name="Mol. Plant Microbe Interact.">
        <title>Complete Genome Sequence of the Plant-Pathogenic Fungus Colletotrichum lupini.</title>
        <authorList>
            <person name="Baroncelli R."/>
            <person name="Pensec F."/>
            <person name="Da Lio D."/>
            <person name="Boufleur T."/>
            <person name="Vicente I."/>
            <person name="Sarrocco S."/>
            <person name="Picot A."/>
            <person name="Baraldi E."/>
            <person name="Sukno S."/>
            <person name="Thon M."/>
            <person name="Le Floch G."/>
        </authorList>
    </citation>
    <scope>NUCLEOTIDE SEQUENCE</scope>
    <source>
        <strain evidence="1">IMI 504893</strain>
    </source>
</reference>
<proteinExistence type="predicted"/>
<dbReference type="KEGG" id="clup:CLUP02_12628"/>
<sequence>MRPITASFPHLRRIINLAQAHVRTIVGTKNQPNKQNPFPQSHETELLLPVHHVVLNPRRGISVRPPGSRINSPAAFPSTLHSPTRDYQNHPTPLFFAETFILIPPANRAESLPGIETMILWLHAADIVGKRKHGSDSQGHDLAAGSGAQLIGAAWSYWSYPAALIFHPSATWHKAALESFEMSMRVSRGPPGLYPMFTTYTEAGVKSLTLIHLLWPLDVVLADSVSHLSPSISDVLQCCSLIERLSLGMVSPPMVDMVNMEGTNARRLEEHYPMRQCTLVAEESSPIGPGKGALPLI</sequence>
<organism evidence="1 2">
    <name type="scientific">Colletotrichum lupini</name>
    <dbReference type="NCBI Taxonomy" id="145971"/>
    <lineage>
        <taxon>Eukaryota</taxon>
        <taxon>Fungi</taxon>
        <taxon>Dikarya</taxon>
        <taxon>Ascomycota</taxon>
        <taxon>Pezizomycotina</taxon>
        <taxon>Sordariomycetes</taxon>
        <taxon>Hypocreomycetidae</taxon>
        <taxon>Glomerellales</taxon>
        <taxon>Glomerellaceae</taxon>
        <taxon>Colletotrichum</taxon>
        <taxon>Colletotrichum acutatum species complex</taxon>
    </lineage>
</organism>
<accession>A0A9Q8WL03</accession>
<dbReference type="GeneID" id="73346602"/>
<dbReference type="RefSeq" id="XP_049148737.1">
    <property type="nucleotide sequence ID" value="XM_049291592.1"/>
</dbReference>
<evidence type="ECO:0000313" key="2">
    <source>
        <dbReference type="Proteomes" id="UP000830671"/>
    </source>
</evidence>
<dbReference type="EMBL" id="CP019478">
    <property type="protein sequence ID" value="UQC87126.1"/>
    <property type="molecule type" value="Genomic_DNA"/>
</dbReference>
<dbReference type="Proteomes" id="UP000830671">
    <property type="component" value="Chromosome 6"/>
</dbReference>
<evidence type="ECO:0000313" key="1">
    <source>
        <dbReference type="EMBL" id="UQC87126.1"/>
    </source>
</evidence>
<dbReference type="AlphaFoldDB" id="A0A9Q8WL03"/>
<gene>
    <name evidence="1" type="ORF">CLUP02_12628</name>
</gene>